<sequence length="58" mass="6565">MKLLDQLADMLQLHKSAISVRLKNLTDNGLVKVERMEHNTIITVIPITPTVKEIVDQV</sequence>
<organism evidence="1 2">
    <name type="scientific">Paenibacillus dokdonensis</name>
    <dbReference type="NCBI Taxonomy" id="2567944"/>
    <lineage>
        <taxon>Bacteria</taxon>
        <taxon>Bacillati</taxon>
        <taxon>Bacillota</taxon>
        <taxon>Bacilli</taxon>
        <taxon>Bacillales</taxon>
        <taxon>Paenibacillaceae</taxon>
        <taxon>Paenibacillus</taxon>
    </lineage>
</organism>
<reference evidence="1 2" key="1">
    <citation type="submission" date="2023-03" db="EMBL/GenBank/DDBJ databases">
        <title>Bacillus Genome Sequencing.</title>
        <authorList>
            <person name="Dunlap C."/>
        </authorList>
    </citation>
    <scope>NUCLEOTIDE SEQUENCE [LARGE SCALE GENOMIC DNA]</scope>
    <source>
        <strain evidence="1 2">BD-525</strain>
    </source>
</reference>
<dbReference type="Proteomes" id="UP001344632">
    <property type="component" value="Unassembled WGS sequence"/>
</dbReference>
<evidence type="ECO:0000313" key="1">
    <source>
        <dbReference type="EMBL" id="MEC0242513.1"/>
    </source>
</evidence>
<proteinExistence type="predicted"/>
<evidence type="ECO:0000313" key="2">
    <source>
        <dbReference type="Proteomes" id="UP001344632"/>
    </source>
</evidence>
<gene>
    <name evidence="1" type="ORF">P4H66_22125</name>
</gene>
<protein>
    <submittedName>
        <fullName evidence="1">Helix-turn-helix domain-containing protein</fullName>
    </submittedName>
</protein>
<name>A0ABU6GTG3_9BACL</name>
<dbReference type="Gene3D" id="1.10.10.10">
    <property type="entry name" value="Winged helix-like DNA-binding domain superfamily/Winged helix DNA-binding domain"/>
    <property type="match status" value="1"/>
</dbReference>
<dbReference type="RefSeq" id="WP_326090288.1">
    <property type="nucleotide sequence ID" value="NZ_JARLKZ010000016.1"/>
</dbReference>
<dbReference type="InterPro" id="IPR036390">
    <property type="entry name" value="WH_DNA-bd_sf"/>
</dbReference>
<comment type="caution">
    <text evidence="1">The sequence shown here is derived from an EMBL/GenBank/DDBJ whole genome shotgun (WGS) entry which is preliminary data.</text>
</comment>
<dbReference type="EMBL" id="JARLKZ010000016">
    <property type="protein sequence ID" value="MEC0242513.1"/>
    <property type="molecule type" value="Genomic_DNA"/>
</dbReference>
<dbReference type="SUPFAM" id="SSF46785">
    <property type="entry name" value="Winged helix' DNA-binding domain"/>
    <property type="match status" value="1"/>
</dbReference>
<keyword evidence="2" id="KW-1185">Reference proteome</keyword>
<accession>A0ABU6GTG3</accession>
<dbReference type="InterPro" id="IPR036388">
    <property type="entry name" value="WH-like_DNA-bd_sf"/>
</dbReference>